<keyword evidence="3 10" id="KW-0813">Transport</keyword>
<dbReference type="InterPro" id="IPR000175">
    <property type="entry name" value="Na/ntran_symport"/>
</dbReference>
<dbReference type="SUPFAM" id="SSF161070">
    <property type="entry name" value="SNF-like"/>
    <property type="match status" value="1"/>
</dbReference>
<keyword evidence="4 10" id="KW-0812">Transmembrane</keyword>
<name>A0A482VPT8_ASBVE</name>
<evidence type="ECO:0000256" key="4">
    <source>
        <dbReference type="ARBA" id="ARBA00022692"/>
    </source>
</evidence>
<evidence type="ECO:0000256" key="7">
    <source>
        <dbReference type="ARBA" id="ARBA00023136"/>
    </source>
</evidence>
<sequence length="354" mass="40635">RAKPTKHHSNQSTNLVLTYTLRKSKTRKKCCNLWCNIFFVAEDLHVQLEEDEKGYESFVLSTSSSQAGEVDPDSPNITDDNRETWGSSADFLLSIIGFAVDLANVWRFPYLCYKNGGGAFLVPYTLMLVFGAVPLFYMELILGQFNRQGPISLWRICPLFKAWALYFLGTSFTPDLPWLHCNNSWNTEKCWESMLPGTSNVTTKAPVFNDTTPTNRHTPASEFFHRAVLEMQWSDGLHEMGYPKWQLVLCLMIVYVMLYISLFKGVKSSGKVVWVTATMPYVVLTILLIRGLMLPGAMKGISYYLKPELSKLRETQVLEKSVVMPRLHRHHGRELFYKLLLWVRDIHLLGIYVV</sequence>
<keyword evidence="7 11" id="KW-0472">Membrane</keyword>
<keyword evidence="9" id="KW-1015">Disulfide bond</keyword>
<dbReference type="GO" id="GO:0006865">
    <property type="term" value="P:amino acid transport"/>
    <property type="evidence" value="ECO:0007669"/>
    <property type="project" value="TreeGrafter"/>
</dbReference>
<feature type="binding site" evidence="8">
    <location>
        <position position="97"/>
    </location>
    <ligand>
        <name>Na(+)</name>
        <dbReference type="ChEBI" id="CHEBI:29101"/>
        <label>1</label>
    </ligand>
</feature>
<dbReference type="Proteomes" id="UP000292052">
    <property type="component" value="Unassembled WGS sequence"/>
</dbReference>
<evidence type="ECO:0000256" key="9">
    <source>
        <dbReference type="PIRSR" id="PIRSR600175-2"/>
    </source>
</evidence>
<keyword evidence="5 10" id="KW-0769">Symport</keyword>
<comment type="subcellular location">
    <subcellularLocation>
        <location evidence="1">Membrane</location>
        <topology evidence="1">Multi-pass membrane protein</topology>
    </subcellularLocation>
</comment>
<evidence type="ECO:0000256" key="5">
    <source>
        <dbReference type="ARBA" id="ARBA00022847"/>
    </source>
</evidence>
<dbReference type="PROSITE" id="PS00754">
    <property type="entry name" value="NA_NEUROTRAN_SYMP_2"/>
    <property type="match status" value="1"/>
</dbReference>
<evidence type="ECO:0000256" key="10">
    <source>
        <dbReference type="RuleBase" id="RU003732"/>
    </source>
</evidence>
<evidence type="ECO:0000313" key="12">
    <source>
        <dbReference type="EMBL" id="RZC34733.1"/>
    </source>
</evidence>
<comment type="similarity">
    <text evidence="2 10">Belongs to the sodium:neurotransmitter symporter (SNF) (TC 2.A.22) family.</text>
</comment>
<feature type="binding site" evidence="8">
    <location>
        <position position="100"/>
    </location>
    <ligand>
        <name>Na(+)</name>
        <dbReference type="ChEBI" id="CHEBI:29101"/>
        <label>1</label>
    </ligand>
</feature>
<evidence type="ECO:0000256" key="6">
    <source>
        <dbReference type="ARBA" id="ARBA00022989"/>
    </source>
</evidence>
<feature type="transmembrane region" description="Helical" evidence="11">
    <location>
        <begin position="272"/>
        <end position="293"/>
    </location>
</feature>
<evidence type="ECO:0000256" key="3">
    <source>
        <dbReference type="ARBA" id="ARBA00022448"/>
    </source>
</evidence>
<dbReference type="PRINTS" id="PR00176">
    <property type="entry name" value="NANEUSMPORT"/>
</dbReference>
<organism evidence="12 13">
    <name type="scientific">Asbolus verrucosus</name>
    <name type="common">Desert ironclad beetle</name>
    <dbReference type="NCBI Taxonomy" id="1661398"/>
    <lineage>
        <taxon>Eukaryota</taxon>
        <taxon>Metazoa</taxon>
        <taxon>Ecdysozoa</taxon>
        <taxon>Arthropoda</taxon>
        <taxon>Hexapoda</taxon>
        <taxon>Insecta</taxon>
        <taxon>Pterygota</taxon>
        <taxon>Neoptera</taxon>
        <taxon>Endopterygota</taxon>
        <taxon>Coleoptera</taxon>
        <taxon>Polyphaga</taxon>
        <taxon>Cucujiformia</taxon>
        <taxon>Tenebrionidae</taxon>
        <taxon>Pimeliinae</taxon>
        <taxon>Asbolus</taxon>
    </lineage>
</organism>
<dbReference type="AlphaFoldDB" id="A0A482VPT8"/>
<reference evidence="12 13" key="1">
    <citation type="submission" date="2017-03" db="EMBL/GenBank/DDBJ databases">
        <title>Genome of the blue death feigning beetle - Asbolus verrucosus.</title>
        <authorList>
            <person name="Rider S.D."/>
        </authorList>
    </citation>
    <scope>NUCLEOTIDE SEQUENCE [LARGE SCALE GENOMIC DNA]</scope>
    <source>
        <strain evidence="12">Butters</strain>
        <tissue evidence="12">Head and leg muscle</tissue>
    </source>
</reference>
<feature type="non-terminal residue" evidence="12">
    <location>
        <position position="1"/>
    </location>
</feature>
<dbReference type="GO" id="GO:0005886">
    <property type="term" value="C:plasma membrane"/>
    <property type="evidence" value="ECO:0007669"/>
    <property type="project" value="TreeGrafter"/>
</dbReference>
<feature type="transmembrane region" description="Helical" evidence="11">
    <location>
        <begin position="121"/>
        <end position="142"/>
    </location>
</feature>
<dbReference type="OrthoDB" id="6581954at2759"/>
<evidence type="ECO:0000256" key="11">
    <source>
        <dbReference type="SAM" id="Phobius"/>
    </source>
</evidence>
<gene>
    <name evidence="12" type="ORF">BDFB_004796</name>
</gene>
<feature type="transmembrane region" description="Helical" evidence="11">
    <location>
        <begin position="247"/>
        <end position="266"/>
    </location>
</feature>
<feature type="binding site" evidence="8">
    <location>
        <position position="104"/>
    </location>
    <ligand>
        <name>Na(+)</name>
        <dbReference type="ChEBI" id="CHEBI:29101"/>
        <label>1</label>
    </ligand>
</feature>
<dbReference type="Pfam" id="PF00209">
    <property type="entry name" value="SNF"/>
    <property type="match status" value="2"/>
</dbReference>
<keyword evidence="13" id="KW-1185">Reference proteome</keyword>
<dbReference type="EMBL" id="QDEB01077169">
    <property type="protein sequence ID" value="RZC34733.1"/>
    <property type="molecule type" value="Genomic_DNA"/>
</dbReference>
<dbReference type="PANTHER" id="PTHR11616">
    <property type="entry name" value="SODIUM/CHLORIDE DEPENDENT TRANSPORTER"/>
    <property type="match status" value="1"/>
</dbReference>
<dbReference type="GO" id="GO:0015293">
    <property type="term" value="F:symporter activity"/>
    <property type="evidence" value="ECO:0007669"/>
    <property type="project" value="UniProtKB-KW"/>
</dbReference>
<dbReference type="PROSITE" id="PS50267">
    <property type="entry name" value="NA_NEUROTRAN_SYMP_3"/>
    <property type="match status" value="1"/>
</dbReference>
<feature type="transmembrane region" description="Helical" evidence="11">
    <location>
        <begin position="91"/>
        <end position="109"/>
    </location>
</feature>
<evidence type="ECO:0000256" key="1">
    <source>
        <dbReference type="ARBA" id="ARBA00004141"/>
    </source>
</evidence>
<protein>
    <recommendedName>
        <fullName evidence="10">Transporter</fullName>
    </recommendedName>
</protein>
<accession>A0A482VPT8</accession>
<keyword evidence="8" id="KW-0915">Sodium</keyword>
<dbReference type="InterPro" id="IPR037272">
    <property type="entry name" value="SNS_sf"/>
</dbReference>
<feature type="non-terminal residue" evidence="12">
    <location>
        <position position="354"/>
    </location>
</feature>
<evidence type="ECO:0000256" key="2">
    <source>
        <dbReference type="ARBA" id="ARBA00006459"/>
    </source>
</evidence>
<dbReference type="GO" id="GO:0046872">
    <property type="term" value="F:metal ion binding"/>
    <property type="evidence" value="ECO:0007669"/>
    <property type="project" value="UniProtKB-KW"/>
</dbReference>
<dbReference type="GO" id="GO:0035725">
    <property type="term" value="P:sodium ion transmembrane transport"/>
    <property type="evidence" value="ECO:0007669"/>
    <property type="project" value="TreeGrafter"/>
</dbReference>
<feature type="binding site" evidence="8">
    <location>
        <position position="99"/>
    </location>
    <ligand>
        <name>Na(+)</name>
        <dbReference type="ChEBI" id="CHEBI:29101"/>
        <label>1</label>
    </ligand>
</feature>
<proteinExistence type="inferred from homology"/>
<comment type="caution">
    <text evidence="12">The sequence shown here is derived from an EMBL/GenBank/DDBJ whole genome shotgun (WGS) entry which is preliminary data.</text>
</comment>
<keyword evidence="8" id="KW-0479">Metal-binding</keyword>
<evidence type="ECO:0000256" key="8">
    <source>
        <dbReference type="PIRSR" id="PIRSR600175-1"/>
    </source>
</evidence>
<feature type="disulfide bond" evidence="9">
    <location>
        <begin position="181"/>
        <end position="190"/>
    </location>
</feature>
<dbReference type="PROSITE" id="PS00610">
    <property type="entry name" value="NA_NEUROTRAN_SYMP_1"/>
    <property type="match status" value="1"/>
</dbReference>
<keyword evidence="6 11" id="KW-1133">Transmembrane helix</keyword>
<evidence type="ECO:0000313" key="13">
    <source>
        <dbReference type="Proteomes" id="UP000292052"/>
    </source>
</evidence>
<dbReference type="PANTHER" id="PTHR11616:SF38">
    <property type="entry name" value="SODIUM-DEPENDENT DOPAMINE TRANSPORTER"/>
    <property type="match status" value="1"/>
</dbReference>